<name>A0A151P7B4_ALLMI</name>
<dbReference type="AlphaFoldDB" id="A0A151P7B4"/>
<dbReference type="Proteomes" id="UP000050525">
    <property type="component" value="Unassembled WGS sequence"/>
</dbReference>
<reference evidence="1 2" key="1">
    <citation type="journal article" date="2012" name="Genome Biol.">
        <title>Sequencing three crocodilian genomes to illuminate the evolution of archosaurs and amniotes.</title>
        <authorList>
            <person name="St John J.A."/>
            <person name="Braun E.L."/>
            <person name="Isberg S.R."/>
            <person name="Miles L.G."/>
            <person name="Chong A.Y."/>
            <person name="Gongora J."/>
            <person name="Dalzell P."/>
            <person name="Moran C."/>
            <person name="Bed'hom B."/>
            <person name="Abzhanov A."/>
            <person name="Burgess S.C."/>
            <person name="Cooksey A.M."/>
            <person name="Castoe T.A."/>
            <person name="Crawford N.G."/>
            <person name="Densmore L.D."/>
            <person name="Drew J.C."/>
            <person name="Edwards S.V."/>
            <person name="Faircloth B.C."/>
            <person name="Fujita M.K."/>
            <person name="Greenwold M.J."/>
            <person name="Hoffmann F.G."/>
            <person name="Howard J.M."/>
            <person name="Iguchi T."/>
            <person name="Janes D.E."/>
            <person name="Khan S.Y."/>
            <person name="Kohno S."/>
            <person name="de Koning A.J."/>
            <person name="Lance S.L."/>
            <person name="McCarthy F.M."/>
            <person name="McCormack J.E."/>
            <person name="Merchant M.E."/>
            <person name="Peterson D.G."/>
            <person name="Pollock D.D."/>
            <person name="Pourmand N."/>
            <person name="Raney B.J."/>
            <person name="Roessler K.A."/>
            <person name="Sanford J.R."/>
            <person name="Sawyer R.H."/>
            <person name="Schmidt C.J."/>
            <person name="Triplett E.W."/>
            <person name="Tuberville T.D."/>
            <person name="Venegas-Anaya M."/>
            <person name="Howard J.T."/>
            <person name="Jarvis E.D."/>
            <person name="Guillette L.J.Jr."/>
            <person name="Glenn T.C."/>
            <person name="Green R.E."/>
            <person name="Ray D.A."/>
        </authorList>
    </citation>
    <scope>NUCLEOTIDE SEQUENCE [LARGE SCALE GENOMIC DNA]</scope>
    <source>
        <strain evidence="1">KSC_2009_1</strain>
    </source>
</reference>
<evidence type="ECO:0000313" key="2">
    <source>
        <dbReference type="Proteomes" id="UP000050525"/>
    </source>
</evidence>
<sequence>MLGPHITRQDTNMCQAIRDKRVAMAIMKLASPSIFCYIVNHFGMTAFKGHAVLQMGGKKEDSQGRRRKSGLG</sequence>
<gene>
    <name evidence="1" type="ORF">Y1Q_0022984</name>
</gene>
<organism evidence="1 2">
    <name type="scientific">Alligator mississippiensis</name>
    <name type="common">American alligator</name>
    <dbReference type="NCBI Taxonomy" id="8496"/>
    <lineage>
        <taxon>Eukaryota</taxon>
        <taxon>Metazoa</taxon>
        <taxon>Chordata</taxon>
        <taxon>Craniata</taxon>
        <taxon>Vertebrata</taxon>
        <taxon>Euteleostomi</taxon>
        <taxon>Archelosauria</taxon>
        <taxon>Archosauria</taxon>
        <taxon>Crocodylia</taxon>
        <taxon>Alligatoridae</taxon>
        <taxon>Alligatorinae</taxon>
        <taxon>Alligator</taxon>
    </lineage>
</organism>
<evidence type="ECO:0000313" key="1">
    <source>
        <dbReference type="EMBL" id="KYO44913.1"/>
    </source>
</evidence>
<comment type="caution">
    <text evidence="1">The sequence shown here is derived from an EMBL/GenBank/DDBJ whole genome shotgun (WGS) entry which is preliminary data.</text>
</comment>
<dbReference type="EMBL" id="AKHW03000640">
    <property type="protein sequence ID" value="KYO44913.1"/>
    <property type="molecule type" value="Genomic_DNA"/>
</dbReference>
<protein>
    <submittedName>
        <fullName evidence="1">Uncharacterized protein</fullName>
    </submittedName>
</protein>
<accession>A0A151P7B4</accession>
<keyword evidence="2" id="KW-1185">Reference proteome</keyword>
<proteinExistence type="predicted"/>